<dbReference type="PROSITE" id="PS01081">
    <property type="entry name" value="HTH_TETR_1"/>
    <property type="match status" value="1"/>
</dbReference>
<comment type="caution">
    <text evidence="7">The sequence shown here is derived from an EMBL/GenBank/DDBJ whole genome shotgun (WGS) entry which is preliminary data.</text>
</comment>
<dbReference type="InterPro" id="IPR023772">
    <property type="entry name" value="DNA-bd_HTH_TetR-type_CS"/>
</dbReference>
<reference evidence="8" key="1">
    <citation type="journal article" date="2019" name="Int. J. Syst. Evol. Microbiol.">
        <title>The Global Catalogue of Microorganisms (GCM) 10K type strain sequencing project: providing services to taxonomists for standard genome sequencing and annotation.</title>
        <authorList>
            <consortium name="The Broad Institute Genomics Platform"/>
            <consortium name="The Broad Institute Genome Sequencing Center for Infectious Disease"/>
            <person name="Wu L."/>
            <person name="Ma J."/>
        </authorList>
    </citation>
    <scope>NUCLEOTIDE SEQUENCE [LARGE SCALE GENOMIC DNA]</scope>
    <source>
        <strain evidence="8">KCTC 42087</strain>
    </source>
</reference>
<evidence type="ECO:0000313" key="7">
    <source>
        <dbReference type="EMBL" id="MFC5745947.1"/>
    </source>
</evidence>
<evidence type="ECO:0000256" key="2">
    <source>
        <dbReference type="ARBA" id="ARBA00023125"/>
    </source>
</evidence>
<evidence type="ECO:0000313" key="8">
    <source>
        <dbReference type="Proteomes" id="UP001596074"/>
    </source>
</evidence>
<keyword evidence="3" id="KW-0804">Transcription</keyword>
<sequence length="217" mass="23711">MRHVDEPELARGAGSGLRERKKRRTREALGSAALRLFAERGYEETTIADIAAAADVSPRTFFSYFPSKEDVVFAEVDDRLEEVADRLARRPLGEPPLEALRTAIVEVIEALVSGVGEYGPVQVRLALERPAVRARALQRLMDVQEVMEALLRELCPGIGEIDAVAASGVAVGGMQAVIMHCRRHGYDPLSMRAALDRGLAVVENGLRSVDVLTVPRD</sequence>
<name>A0ABW0ZU73_9ACTN</name>
<evidence type="ECO:0000256" key="3">
    <source>
        <dbReference type="ARBA" id="ARBA00023163"/>
    </source>
</evidence>
<dbReference type="InterPro" id="IPR050109">
    <property type="entry name" value="HTH-type_TetR-like_transc_reg"/>
</dbReference>
<feature type="region of interest" description="Disordered" evidence="5">
    <location>
        <begin position="1"/>
        <end position="22"/>
    </location>
</feature>
<keyword evidence="2 4" id="KW-0238">DNA-binding</keyword>
<feature type="domain" description="HTH tetR-type" evidence="6">
    <location>
        <begin position="23"/>
        <end position="83"/>
    </location>
</feature>
<dbReference type="PANTHER" id="PTHR30055:SF238">
    <property type="entry name" value="MYCOFACTOCIN BIOSYNTHESIS TRANSCRIPTIONAL REGULATOR MFTR-RELATED"/>
    <property type="match status" value="1"/>
</dbReference>
<dbReference type="SUPFAM" id="SSF46689">
    <property type="entry name" value="Homeodomain-like"/>
    <property type="match status" value="1"/>
</dbReference>
<dbReference type="PRINTS" id="PR00455">
    <property type="entry name" value="HTHTETR"/>
</dbReference>
<protein>
    <submittedName>
        <fullName evidence="7">TetR family transcriptional regulator</fullName>
    </submittedName>
</protein>
<evidence type="ECO:0000256" key="5">
    <source>
        <dbReference type="SAM" id="MobiDB-lite"/>
    </source>
</evidence>
<feature type="DNA-binding region" description="H-T-H motif" evidence="4">
    <location>
        <begin position="46"/>
        <end position="65"/>
    </location>
</feature>
<dbReference type="InterPro" id="IPR001647">
    <property type="entry name" value="HTH_TetR"/>
</dbReference>
<dbReference type="Pfam" id="PF00440">
    <property type="entry name" value="TetR_N"/>
    <property type="match status" value="1"/>
</dbReference>
<evidence type="ECO:0000256" key="1">
    <source>
        <dbReference type="ARBA" id="ARBA00023015"/>
    </source>
</evidence>
<dbReference type="Gene3D" id="1.10.10.60">
    <property type="entry name" value="Homeodomain-like"/>
    <property type="match status" value="1"/>
</dbReference>
<proteinExistence type="predicted"/>
<organism evidence="7 8">
    <name type="scientific">Actinomadura rugatobispora</name>
    <dbReference type="NCBI Taxonomy" id="1994"/>
    <lineage>
        <taxon>Bacteria</taxon>
        <taxon>Bacillati</taxon>
        <taxon>Actinomycetota</taxon>
        <taxon>Actinomycetes</taxon>
        <taxon>Streptosporangiales</taxon>
        <taxon>Thermomonosporaceae</taxon>
        <taxon>Actinomadura</taxon>
    </lineage>
</organism>
<dbReference type="RefSeq" id="WP_378281567.1">
    <property type="nucleotide sequence ID" value="NZ_JBHSON010000011.1"/>
</dbReference>
<keyword evidence="8" id="KW-1185">Reference proteome</keyword>
<dbReference type="Gene3D" id="1.10.357.10">
    <property type="entry name" value="Tetracycline Repressor, domain 2"/>
    <property type="match status" value="1"/>
</dbReference>
<accession>A0ABW0ZU73</accession>
<dbReference type="Proteomes" id="UP001596074">
    <property type="component" value="Unassembled WGS sequence"/>
</dbReference>
<dbReference type="PROSITE" id="PS50977">
    <property type="entry name" value="HTH_TETR_2"/>
    <property type="match status" value="1"/>
</dbReference>
<dbReference type="PANTHER" id="PTHR30055">
    <property type="entry name" value="HTH-TYPE TRANSCRIPTIONAL REGULATOR RUTR"/>
    <property type="match status" value="1"/>
</dbReference>
<gene>
    <name evidence="7" type="ORF">ACFPZN_10040</name>
</gene>
<evidence type="ECO:0000259" key="6">
    <source>
        <dbReference type="PROSITE" id="PS50977"/>
    </source>
</evidence>
<dbReference type="EMBL" id="JBHSON010000011">
    <property type="protein sequence ID" value="MFC5745947.1"/>
    <property type="molecule type" value="Genomic_DNA"/>
</dbReference>
<keyword evidence="1" id="KW-0805">Transcription regulation</keyword>
<evidence type="ECO:0000256" key="4">
    <source>
        <dbReference type="PROSITE-ProRule" id="PRU00335"/>
    </source>
</evidence>
<dbReference type="InterPro" id="IPR009057">
    <property type="entry name" value="Homeodomain-like_sf"/>
</dbReference>